<dbReference type="AlphaFoldDB" id="A0AAF0EW61"/>
<dbReference type="SMART" id="SM01407">
    <property type="entry name" value="NAC"/>
    <property type="match status" value="1"/>
</dbReference>
<dbReference type="InterPro" id="IPR002715">
    <property type="entry name" value="Nas_poly-pep-assoc_cplx_dom"/>
</dbReference>
<dbReference type="PROSITE" id="PS51151">
    <property type="entry name" value="NAC_AB"/>
    <property type="match status" value="1"/>
</dbReference>
<comment type="similarity">
    <text evidence="3 12">Belongs to the NAC-beta family.</text>
</comment>
<evidence type="ECO:0000256" key="7">
    <source>
        <dbReference type="ARBA" id="ARBA00022491"/>
    </source>
</evidence>
<evidence type="ECO:0000256" key="6">
    <source>
        <dbReference type="ARBA" id="ARBA00022490"/>
    </source>
</evidence>
<keyword evidence="7" id="KW-0678">Repressor</keyword>
<dbReference type="PANTHER" id="PTHR10351">
    <property type="entry name" value="TRANSCRIPTION FACTOR BTF3 FAMILY MEMBER"/>
    <property type="match status" value="1"/>
</dbReference>
<keyword evidence="8" id="KW-0653">Protein transport</keyword>
<feature type="region of interest" description="Disordered" evidence="13">
    <location>
        <begin position="14"/>
        <end position="35"/>
    </location>
</feature>
<evidence type="ECO:0000256" key="1">
    <source>
        <dbReference type="ARBA" id="ARBA00004123"/>
    </source>
</evidence>
<comment type="subunit">
    <text evidence="12">Part of the nascent polypeptide-associated complex (NAC).</text>
</comment>
<dbReference type="Proteomes" id="UP001219933">
    <property type="component" value="Chromosome 1"/>
</dbReference>
<keyword evidence="16" id="KW-1185">Reference proteome</keyword>
<evidence type="ECO:0000313" key="15">
    <source>
        <dbReference type="EMBL" id="WFD33773.1"/>
    </source>
</evidence>
<accession>A0AAF0EW61</accession>
<dbReference type="InterPro" id="IPR039370">
    <property type="entry name" value="BTF3"/>
</dbReference>
<dbReference type="EMBL" id="CP119877">
    <property type="protein sequence ID" value="WFD33773.1"/>
    <property type="molecule type" value="Genomic_DNA"/>
</dbReference>
<dbReference type="CDD" id="cd22055">
    <property type="entry name" value="NAC_BTF3"/>
    <property type="match status" value="1"/>
</dbReference>
<dbReference type="InterPro" id="IPR038187">
    <property type="entry name" value="NAC_A/B_dom_sf"/>
</dbReference>
<feature type="compositionally biased region" description="Basic residues" evidence="13">
    <location>
        <begin position="22"/>
        <end position="32"/>
    </location>
</feature>
<keyword evidence="9 12" id="KW-0805">Transcription regulation</keyword>
<evidence type="ECO:0000256" key="12">
    <source>
        <dbReference type="RuleBase" id="RU361272"/>
    </source>
</evidence>
<dbReference type="GO" id="GO:0015031">
    <property type="term" value="P:protein transport"/>
    <property type="evidence" value="ECO:0007669"/>
    <property type="project" value="UniProtKB-KW"/>
</dbReference>
<dbReference type="Pfam" id="PF01849">
    <property type="entry name" value="NAC"/>
    <property type="match status" value="1"/>
</dbReference>
<organism evidence="15 16">
    <name type="scientific">Malassezia cuniculi</name>
    <dbReference type="NCBI Taxonomy" id="948313"/>
    <lineage>
        <taxon>Eukaryota</taxon>
        <taxon>Fungi</taxon>
        <taxon>Dikarya</taxon>
        <taxon>Basidiomycota</taxon>
        <taxon>Ustilaginomycotina</taxon>
        <taxon>Malasseziomycetes</taxon>
        <taxon>Malasseziales</taxon>
        <taxon>Malasseziaceae</taxon>
        <taxon>Malassezia</taxon>
    </lineage>
</organism>
<feature type="region of interest" description="Disordered" evidence="13">
    <location>
        <begin position="131"/>
        <end position="163"/>
    </location>
</feature>
<protein>
    <recommendedName>
        <fullName evidence="4 12">Nascent polypeptide-associated complex subunit beta</fullName>
    </recommendedName>
</protein>
<evidence type="ECO:0000256" key="11">
    <source>
        <dbReference type="ARBA" id="ARBA00023242"/>
    </source>
</evidence>
<keyword evidence="5" id="KW-0813">Transport</keyword>
<sequence length="163" mass="17231">MVLDQEKLAKLQAATRVGGKGAPRRKVVKKPKGAVAGGEDKKLQAALKKLAVQPMTGIEEVNMFKEDGNVIHIAAPKIHGAVGSNTLAVYGKAQDKELTELIPDILSQLGPESLASLRKLAESYQALSAQHAAAQEGADGDDVPEVQGNFDEVEKAPEADQLD</sequence>
<evidence type="ECO:0000259" key="14">
    <source>
        <dbReference type="PROSITE" id="PS51151"/>
    </source>
</evidence>
<evidence type="ECO:0000256" key="8">
    <source>
        <dbReference type="ARBA" id="ARBA00022927"/>
    </source>
</evidence>
<dbReference type="Gene3D" id="2.20.70.30">
    <property type="entry name" value="Nascent polypeptide-associated complex domain"/>
    <property type="match status" value="1"/>
</dbReference>
<name>A0AAF0EW61_9BASI</name>
<feature type="compositionally biased region" description="Basic and acidic residues" evidence="13">
    <location>
        <begin position="152"/>
        <end position="163"/>
    </location>
</feature>
<dbReference type="GO" id="GO:0005634">
    <property type="term" value="C:nucleus"/>
    <property type="evidence" value="ECO:0007669"/>
    <property type="project" value="UniProtKB-SubCell"/>
</dbReference>
<evidence type="ECO:0000256" key="9">
    <source>
        <dbReference type="ARBA" id="ARBA00023015"/>
    </source>
</evidence>
<dbReference type="FunFam" id="2.20.70.30:FF:000003">
    <property type="entry name" value="Nascent polypeptide-associated complex subunit beta"/>
    <property type="match status" value="1"/>
</dbReference>
<evidence type="ECO:0000256" key="5">
    <source>
        <dbReference type="ARBA" id="ARBA00022448"/>
    </source>
</evidence>
<evidence type="ECO:0000256" key="10">
    <source>
        <dbReference type="ARBA" id="ARBA00023163"/>
    </source>
</evidence>
<keyword evidence="11" id="KW-0539">Nucleus</keyword>
<comment type="subcellular location">
    <subcellularLocation>
        <location evidence="2">Cytoplasm</location>
    </subcellularLocation>
    <subcellularLocation>
        <location evidence="1">Nucleus</location>
    </subcellularLocation>
</comment>
<evidence type="ECO:0000256" key="13">
    <source>
        <dbReference type="SAM" id="MobiDB-lite"/>
    </source>
</evidence>
<evidence type="ECO:0000313" key="16">
    <source>
        <dbReference type="Proteomes" id="UP001219933"/>
    </source>
</evidence>
<keyword evidence="10 12" id="KW-0804">Transcription</keyword>
<keyword evidence="6" id="KW-0963">Cytoplasm</keyword>
<evidence type="ECO:0000256" key="3">
    <source>
        <dbReference type="ARBA" id="ARBA00005296"/>
    </source>
</evidence>
<feature type="domain" description="NAC-A/B" evidence="14">
    <location>
        <begin position="37"/>
        <end position="102"/>
    </location>
</feature>
<gene>
    <name evidence="15" type="primary">EGD1</name>
    <name evidence="15" type="ORF">MCUN1_000590</name>
</gene>
<evidence type="ECO:0000256" key="2">
    <source>
        <dbReference type="ARBA" id="ARBA00004496"/>
    </source>
</evidence>
<proteinExistence type="inferred from homology"/>
<reference evidence="15" key="1">
    <citation type="submission" date="2023-03" db="EMBL/GenBank/DDBJ databases">
        <title>Mating type loci evolution in Malassezia.</title>
        <authorList>
            <person name="Coelho M.A."/>
        </authorList>
    </citation>
    <scope>NUCLEOTIDE SEQUENCE</scope>
    <source>
        <strain evidence="15">CBS 11721</strain>
    </source>
</reference>
<dbReference type="GO" id="GO:0005737">
    <property type="term" value="C:cytoplasm"/>
    <property type="evidence" value="ECO:0007669"/>
    <property type="project" value="UniProtKB-SubCell"/>
</dbReference>
<evidence type="ECO:0000256" key="4">
    <source>
        <dbReference type="ARBA" id="ARBA00022192"/>
    </source>
</evidence>